<dbReference type="AlphaFoldDB" id="A0A4R5Q6V0"/>
<evidence type="ECO:0000313" key="2">
    <source>
        <dbReference type="EMBL" id="TDH58168.1"/>
    </source>
</evidence>
<feature type="compositionally biased region" description="Pro residues" evidence="1">
    <location>
        <begin position="27"/>
        <end position="38"/>
    </location>
</feature>
<protein>
    <submittedName>
        <fullName evidence="2">Uncharacterized protein</fullName>
    </submittedName>
</protein>
<feature type="compositionally biased region" description="Low complexity" evidence="1">
    <location>
        <begin position="76"/>
        <end position="87"/>
    </location>
</feature>
<proteinExistence type="predicted"/>
<feature type="non-terminal residue" evidence="2">
    <location>
        <position position="87"/>
    </location>
</feature>
<keyword evidence="3" id="KW-1185">Reference proteome</keyword>
<comment type="caution">
    <text evidence="2">The sequence shown here is derived from an EMBL/GenBank/DDBJ whole genome shotgun (WGS) entry which is preliminary data.</text>
</comment>
<name>A0A4R5Q6V0_9PROT</name>
<organism evidence="2 3">
    <name type="scientific">Dankookia rubra</name>
    <dbReference type="NCBI Taxonomy" id="1442381"/>
    <lineage>
        <taxon>Bacteria</taxon>
        <taxon>Pseudomonadati</taxon>
        <taxon>Pseudomonadota</taxon>
        <taxon>Alphaproteobacteria</taxon>
        <taxon>Acetobacterales</taxon>
        <taxon>Roseomonadaceae</taxon>
        <taxon>Dankookia</taxon>
    </lineage>
</organism>
<evidence type="ECO:0000256" key="1">
    <source>
        <dbReference type="SAM" id="MobiDB-lite"/>
    </source>
</evidence>
<dbReference type="EMBL" id="SMSJ01000147">
    <property type="protein sequence ID" value="TDH58168.1"/>
    <property type="molecule type" value="Genomic_DNA"/>
</dbReference>
<gene>
    <name evidence="2" type="ORF">E2C06_33965</name>
</gene>
<feature type="region of interest" description="Disordered" evidence="1">
    <location>
        <begin position="25"/>
        <end position="87"/>
    </location>
</feature>
<feature type="compositionally biased region" description="Pro residues" evidence="1">
    <location>
        <begin position="52"/>
        <end position="75"/>
    </location>
</feature>
<sequence>MRWVLGTALVIGLAGLGAARIEAWAQPKPPPLDPPAAPAPGGRVDKFGEPIPDAPPPALAAPAAPPAAPPAPEAPPALAAPATPELP</sequence>
<evidence type="ECO:0000313" key="3">
    <source>
        <dbReference type="Proteomes" id="UP000295096"/>
    </source>
</evidence>
<dbReference type="Proteomes" id="UP000295096">
    <property type="component" value="Unassembled WGS sequence"/>
</dbReference>
<reference evidence="2 3" key="1">
    <citation type="journal article" date="2016" name="J. Microbiol.">
        <title>Dankookia rubra gen. nov., sp. nov., an alphaproteobacterium isolated from sediment of a shallow stream.</title>
        <authorList>
            <person name="Kim W.H."/>
            <person name="Kim D.H."/>
            <person name="Kang K."/>
            <person name="Ahn T.Y."/>
        </authorList>
    </citation>
    <scope>NUCLEOTIDE SEQUENCE [LARGE SCALE GENOMIC DNA]</scope>
    <source>
        <strain evidence="2 3">JCM30602</strain>
    </source>
</reference>
<accession>A0A4R5Q6V0</accession>